<dbReference type="Proteomes" id="UP000239554">
    <property type="component" value="Chromosome"/>
</dbReference>
<reference evidence="1 4" key="2">
    <citation type="journal article" date="2018" name="MBio">
        <title>Genomic Analysis of Hospital Plumbing Reveals Diverse Reservoir of Bacterial Plasmids Conferring Carbapenem Resistance.</title>
        <authorList>
            <consortium name="NISC Comparative Sequencing Program"/>
            <person name="Weingarten R.A."/>
            <person name="Johnson R.C."/>
            <person name="Conlan S."/>
            <person name="Ramsburg A.M."/>
            <person name="Dekker J.P."/>
            <person name="Lau A.F."/>
            <person name="Khil P."/>
            <person name="Odom R.T."/>
            <person name="Deming C."/>
            <person name="Park M."/>
            <person name="Thomas P.J."/>
            <person name="Henderson D.K."/>
            <person name="Palmore T.N."/>
            <person name="Segre J.A."/>
            <person name="Frank K.M."/>
        </authorList>
    </citation>
    <scope>NUCLEOTIDE SEQUENCE [LARGE SCALE GENOMIC DNA]</scope>
    <source>
        <strain evidence="1 4">ECONIH4</strain>
    </source>
</reference>
<gene>
    <name evidence="2" type="ORF">ACU57_17265</name>
    <name evidence="1" type="ORF">C3F40_26430</name>
</gene>
<evidence type="ECO:0000313" key="3">
    <source>
        <dbReference type="Proteomes" id="UP000050556"/>
    </source>
</evidence>
<dbReference type="EMBL" id="LDYI01000116">
    <property type="protein sequence ID" value="KPO09515.1"/>
    <property type="molecule type" value="Genomic_DNA"/>
</dbReference>
<dbReference type="Proteomes" id="UP000050556">
    <property type="component" value="Unassembled WGS sequence"/>
</dbReference>
<evidence type="ECO:0000313" key="2">
    <source>
        <dbReference type="EMBL" id="KPO09515.1"/>
    </source>
</evidence>
<accession>A0A0P7LR02</accession>
<evidence type="ECO:0000313" key="4">
    <source>
        <dbReference type="Proteomes" id="UP000239554"/>
    </source>
</evidence>
<sequence length="179" mass="20302">MSYIQTLSGKHFNYLDIQQDDIVIEDIATALSHICRFAGHLPEFYSVGQHSVLTSHLVPQEFALEALLHDAAEAYLQDIPSPLKRLLPDYQVIEARVDAAIRQKFGLPTEQHPTVKYADLVMLASERRDFEIDEGSVWPCLDGVVPTDLFIINPVRPGQSYGMFINRFNELMEQRQCAA</sequence>
<dbReference type="RefSeq" id="WP_001515610.1">
    <property type="nucleotide sequence ID" value="NZ_BFLM01000107.1"/>
</dbReference>
<dbReference type="PATRIC" id="fig|562.7813.peg.3363"/>
<organism evidence="2 3">
    <name type="scientific">Escherichia coli</name>
    <dbReference type="NCBI Taxonomy" id="562"/>
    <lineage>
        <taxon>Bacteria</taxon>
        <taxon>Pseudomonadati</taxon>
        <taxon>Pseudomonadota</taxon>
        <taxon>Gammaproteobacteria</taxon>
        <taxon>Enterobacterales</taxon>
        <taxon>Enterobacteriaceae</taxon>
        <taxon>Escherichia</taxon>
    </lineage>
</organism>
<name>A0A0P7LR02_ECOLX</name>
<reference evidence="2 3" key="1">
    <citation type="journal article" date="2015" name="Front. Microbiol.">
        <title>Genetic determinants of heat resistance in Escherichia coli.</title>
        <authorList>
            <person name="Mercer R.G."/>
            <person name="Zheng J."/>
            <person name="Garcia-Hernandez R."/>
            <person name="Ruan L."/>
            <person name="Ganzle M.G."/>
            <person name="McMullen L.M."/>
        </authorList>
    </citation>
    <scope>NUCLEOTIDE SEQUENCE [LARGE SCALE GENOMIC DNA]</scope>
    <source>
        <strain evidence="2 3">AW1.3</strain>
    </source>
</reference>
<dbReference type="AlphaFoldDB" id="A0A0P7LR02"/>
<evidence type="ECO:0000313" key="1">
    <source>
        <dbReference type="EMBL" id="AUY04975.1"/>
    </source>
</evidence>
<dbReference type="EMBL" id="CP026399">
    <property type="protein sequence ID" value="AUY04975.1"/>
    <property type="molecule type" value="Genomic_DNA"/>
</dbReference>
<proteinExistence type="predicted"/>
<protein>
    <submittedName>
        <fullName evidence="2">Uncharacterized protein</fullName>
    </submittedName>
</protein>
<dbReference type="Gene3D" id="1.10.3210.10">
    <property type="entry name" value="Hypothetical protein af1432"/>
    <property type="match status" value="1"/>
</dbReference>
<dbReference type="SUPFAM" id="SSF109604">
    <property type="entry name" value="HD-domain/PDEase-like"/>
    <property type="match status" value="1"/>
</dbReference>